<dbReference type="Proteomes" id="UP001159042">
    <property type="component" value="Unassembled WGS sequence"/>
</dbReference>
<dbReference type="InterPro" id="IPR000477">
    <property type="entry name" value="RT_dom"/>
</dbReference>
<dbReference type="InterPro" id="IPR021891">
    <property type="entry name" value="Telomerase_RBD"/>
</dbReference>
<dbReference type="Pfam" id="PF17984">
    <property type="entry name" value="TERT_thumb"/>
    <property type="match status" value="1"/>
</dbReference>
<dbReference type="InterPro" id="IPR041580">
    <property type="entry name" value="TERT_thumb"/>
</dbReference>
<keyword evidence="11 14" id="KW-0539">Nucleus</keyword>
<dbReference type="InterPro" id="IPR043502">
    <property type="entry name" value="DNA/RNA_pol_sf"/>
</dbReference>
<comment type="caution">
    <text evidence="16">The sequence shown here is derived from an EMBL/GenBank/DDBJ whole genome shotgun (WGS) entry which is preliminary data.</text>
</comment>
<name>A0AAV8VVA7_9CUCU</name>
<reference evidence="16 17" key="1">
    <citation type="journal article" date="2023" name="Insect Mol. Biol.">
        <title>Genome sequencing provides insights into the evolution of gene families encoding plant cell wall-degrading enzymes in longhorned beetles.</title>
        <authorList>
            <person name="Shin N.R."/>
            <person name="Okamura Y."/>
            <person name="Kirsch R."/>
            <person name="Pauchet Y."/>
        </authorList>
    </citation>
    <scope>NUCLEOTIDE SEQUENCE [LARGE SCALE GENOMIC DNA]</scope>
    <source>
        <strain evidence="16">EAD_L_NR</strain>
    </source>
</reference>
<dbReference type="Gene3D" id="1.10.132.70">
    <property type="match status" value="1"/>
</dbReference>
<dbReference type="GO" id="GO:0000333">
    <property type="term" value="C:telomerase catalytic core complex"/>
    <property type="evidence" value="ECO:0007669"/>
    <property type="project" value="TreeGrafter"/>
</dbReference>
<dbReference type="GO" id="GO:0000781">
    <property type="term" value="C:chromosome, telomeric region"/>
    <property type="evidence" value="ECO:0007669"/>
    <property type="project" value="UniProtKB-SubCell"/>
</dbReference>
<evidence type="ECO:0000256" key="8">
    <source>
        <dbReference type="ARBA" id="ARBA00022842"/>
    </source>
</evidence>
<dbReference type="AlphaFoldDB" id="A0AAV8VVA7"/>
<protein>
    <recommendedName>
        <fullName evidence="3 14">Telomerase reverse transcriptase</fullName>
        <ecNumber evidence="2 14">2.7.7.49</ecNumber>
    </recommendedName>
    <alternativeName>
        <fullName evidence="12 14">Telomerase catalytic subunit</fullName>
    </alternativeName>
</protein>
<evidence type="ECO:0000256" key="9">
    <source>
        <dbReference type="ARBA" id="ARBA00022895"/>
    </source>
</evidence>
<comment type="catalytic activity">
    <reaction evidence="13 14">
        <text>DNA(n) + a 2'-deoxyribonucleoside 5'-triphosphate = DNA(n+1) + diphosphate</text>
        <dbReference type="Rhea" id="RHEA:22508"/>
        <dbReference type="Rhea" id="RHEA-COMP:17339"/>
        <dbReference type="Rhea" id="RHEA-COMP:17340"/>
        <dbReference type="ChEBI" id="CHEBI:33019"/>
        <dbReference type="ChEBI" id="CHEBI:61560"/>
        <dbReference type="ChEBI" id="CHEBI:173112"/>
        <dbReference type="EC" id="2.7.7.49"/>
    </reaction>
</comment>
<keyword evidence="7 14" id="KW-0479">Metal-binding</keyword>
<proteinExistence type="inferred from homology"/>
<dbReference type="GO" id="GO:0046872">
    <property type="term" value="F:metal ion binding"/>
    <property type="evidence" value="ECO:0007669"/>
    <property type="project" value="UniProtKB-KW"/>
</dbReference>
<dbReference type="EMBL" id="JANEYG010000030">
    <property type="protein sequence ID" value="KAJ8917842.1"/>
    <property type="molecule type" value="Genomic_DNA"/>
</dbReference>
<dbReference type="PROSITE" id="PS50878">
    <property type="entry name" value="RT_POL"/>
    <property type="match status" value="1"/>
</dbReference>
<keyword evidence="5 14" id="KW-0808">Transferase</keyword>
<evidence type="ECO:0000256" key="10">
    <source>
        <dbReference type="ARBA" id="ARBA00022918"/>
    </source>
</evidence>
<evidence type="ECO:0000256" key="1">
    <source>
        <dbReference type="ARBA" id="ARBA00008001"/>
    </source>
</evidence>
<keyword evidence="10 14" id="KW-0695">RNA-directed DNA polymerase</keyword>
<keyword evidence="8 14" id="KW-0460">Magnesium</keyword>
<dbReference type="Gene3D" id="1.10.357.90">
    <property type="match status" value="1"/>
</dbReference>
<dbReference type="InterPro" id="IPR003545">
    <property type="entry name" value="Telomerase_RT"/>
</dbReference>
<dbReference type="Pfam" id="PF12009">
    <property type="entry name" value="Telomerase_RBD"/>
    <property type="match status" value="1"/>
</dbReference>
<dbReference type="Gene3D" id="1.10.10.2210">
    <property type="match status" value="1"/>
</dbReference>
<dbReference type="GO" id="GO:0070034">
    <property type="term" value="F:telomerase RNA binding"/>
    <property type="evidence" value="ECO:0007669"/>
    <property type="project" value="TreeGrafter"/>
</dbReference>
<sequence>MAIYYQLTLDKRISKVWKKKRVCKNLKKKRRKGSFSQPVDCVLAGILERFRRVKALECVYKNYKIIKILDEVIGNDYFGTVQNRKRFYYIVNKISTQSRFECVYMSWLSKGFNMKAISWLHHKSSDKNECRQILQTTNVFVLRYVVKPLIKHFYHPLKNHKGYEIKFVERAKWHSFQHRVLNELVQNEFLVRETGQHRSRGELKFFPKTTCDALDYRPIIYPKRYDISTRYKFKRLSRNIERLSKTYSKIGNGSLFASWRKYCEETEGRDIYGTKLDIKDAFGYIDTDKLCVIIRKSNFDLSDKEFLINHIRHQHVTFHKKLYRWNHGLLQGDCLSSSLCNLFISCCEKEYLQEFCKAGCFLHRMVDDYFFCSVEKEDIDRFELKIRNIFQLNDAKTQKSVDNNCIISYFGQIFDLKSKQVSKYYSLKKECSFRHKFKLWNLKSPVPEPSRCCIILKALKFPYNNHCFKKIELNTIFNTEEKVLMNYFEGMVFIAFKFDVCVMAVRKFQEKASSMRLLMKILEVVVSEYSNISLHKIRQRKGSHFSNNITFMLLKNIAYRAFILVMKKRNEFYKDLIEEIRKNNLFLVLDKFNIDPRVFTSLPEPFKNVCMNRKSAI</sequence>
<evidence type="ECO:0000313" key="17">
    <source>
        <dbReference type="Proteomes" id="UP001159042"/>
    </source>
</evidence>
<evidence type="ECO:0000256" key="11">
    <source>
        <dbReference type="ARBA" id="ARBA00023242"/>
    </source>
</evidence>
<comment type="subcellular location">
    <subcellularLocation>
        <location evidence="14">Nucleus</location>
    </subcellularLocation>
    <subcellularLocation>
        <location evidence="14">Chromosome</location>
        <location evidence="14">Telomere</location>
    </subcellularLocation>
</comment>
<evidence type="ECO:0000259" key="15">
    <source>
        <dbReference type="PROSITE" id="PS50878"/>
    </source>
</evidence>
<evidence type="ECO:0000256" key="6">
    <source>
        <dbReference type="ARBA" id="ARBA00022695"/>
    </source>
</evidence>
<evidence type="ECO:0000313" key="16">
    <source>
        <dbReference type="EMBL" id="KAJ8917842.1"/>
    </source>
</evidence>
<dbReference type="Pfam" id="PF00078">
    <property type="entry name" value="RVT_1"/>
    <property type="match status" value="1"/>
</dbReference>
<keyword evidence="6 14" id="KW-0548">Nucleotidyltransferase</keyword>
<dbReference type="GO" id="GO:0007004">
    <property type="term" value="P:telomere maintenance via telomerase"/>
    <property type="evidence" value="ECO:0007669"/>
    <property type="project" value="TreeGrafter"/>
</dbReference>
<dbReference type="Gene3D" id="3.30.70.2630">
    <property type="match status" value="1"/>
</dbReference>
<keyword evidence="9 14" id="KW-0779">Telomere</keyword>
<evidence type="ECO:0000256" key="2">
    <source>
        <dbReference type="ARBA" id="ARBA00012493"/>
    </source>
</evidence>
<evidence type="ECO:0000256" key="14">
    <source>
        <dbReference type="RuleBase" id="RU365061"/>
    </source>
</evidence>
<keyword evidence="17" id="KW-1185">Reference proteome</keyword>
<feature type="domain" description="Reverse transcriptase" evidence="15">
    <location>
        <begin position="187"/>
        <end position="414"/>
    </location>
</feature>
<evidence type="ECO:0000256" key="5">
    <source>
        <dbReference type="ARBA" id="ARBA00022679"/>
    </source>
</evidence>
<keyword evidence="4 14" id="KW-0158">Chromosome</keyword>
<accession>A0AAV8VVA7</accession>
<evidence type="ECO:0000256" key="3">
    <source>
        <dbReference type="ARBA" id="ARBA00016182"/>
    </source>
</evidence>
<evidence type="ECO:0000256" key="13">
    <source>
        <dbReference type="ARBA" id="ARBA00048173"/>
    </source>
</evidence>
<dbReference type="PANTHER" id="PTHR12066">
    <property type="entry name" value="TELOMERASE REVERSE TRANSCRIPTASE"/>
    <property type="match status" value="1"/>
</dbReference>
<evidence type="ECO:0000256" key="12">
    <source>
        <dbReference type="ARBA" id="ARBA00032044"/>
    </source>
</evidence>
<comment type="function">
    <text evidence="14">Telomerase is a ribonucleoprotein enzyme essential for the replication of chromosome termini in most eukaryotes. It elongates telomeres. It is a reverse transcriptase that adds simple sequence repeats to chromosome ends by copying a template sequence within the RNA component of the enzyme.</text>
</comment>
<dbReference type="Gene3D" id="3.10.10.20">
    <property type="match status" value="1"/>
</dbReference>
<dbReference type="PANTHER" id="PTHR12066:SF0">
    <property type="entry name" value="TELOMERASE REVERSE TRANSCRIPTASE"/>
    <property type="match status" value="1"/>
</dbReference>
<dbReference type="GO" id="GO:0003720">
    <property type="term" value="F:telomerase activity"/>
    <property type="evidence" value="ECO:0007669"/>
    <property type="project" value="InterPro"/>
</dbReference>
<evidence type="ECO:0000256" key="7">
    <source>
        <dbReference type="ARBA" id="ARBA00022723"/>
    </source>
</evidence>
<dbReference type="SUPFAM" id="SSF56672">
    <property type="entry name" value="DNA/RNA polymerases"/>
    <property type="match status" value="1"/>
</dbReference>
<dbReference type="EC" id="2.7.7.49" evidence="2 14"/>
<dbReference type="GO" id="GO:0042162">
    <property type="term" value="F:telomeric DNA binding"/>
    <property type="evidence" value="ECO:0007669"/>
    <property type="project" value="TreeGrafter"/>
</dbReference>
<comment type="similarity">
    <text evidence="1 14">Belongs to the reverse transcriptase family. Telomerase subfamily.</text>
</comment>
<evidence type="ECO:0000256" key="4">
    <source>
        <dbReference type="ARBA" id="ARBA00022454"/>
    </source>
</evidence>
<organism evidence="16 17">
    <name type="scientific">Exocentrus adspersus</name>
    <dbReference type="NCBI Taxonomy" id="1586481"/>
    <lineage>
        <taxon>Eukaryota</taxon>
        <taxon>Metazoa</taxon>
        <taxon>Ecdysozoa</taxon>
        <taxon>Arthropoda</taxon>
        <taxon>Hexapoda</taxon>
        <taxon>Insecta</taxon>
        <taxon>Pterygota</taxon>
        <taxon>Neoptera</taxon>
        <taxon>Endopterygota</taxon>
        <taxon>Coleoptera</taxon>
        <taxon>Polyphaga</taxon>
        <taxon>Cucujiformia</taxon>
        <taxon>Chrysomeloidea</taxon>
        <taxon>Cerambycidae</taxon>
        <taxon>Lamiinae</taxon>
        <taxon>Acanthocinini</taxon>
        <taxon>Exocentrus</taxon>
    </lineage>
</organism>
<gene>
    <name evidence="16" type="ORF">NQ315_010754</name>
</gene>